<keyword evidence="3" id="KW-1185">Reference proteome</keyword>
<name>A0A0G4F428_VITBC</name>
<reference evidence="2 3" key="1">
    <citation type="submission" date="2014-11" db="EMBL/GenBank/DDBJ databases">
        <authorList>
            <person name="Zhu J."/>
            <person name="Qi W."/>
            <person name="Song R."/>
        </authorList>
    </citation>
    <scope>NUCLEOTIDE SEQUENCE [LARGE SCALE GENOMIC DNA]</scope>
</reference>
<evidence type="ECO:0000313" key="3">
    <source>
        <dbReference type="Proteomes" id="UP000041254"/>
    </source>
</evidence>
<dbReference type="EMBL" id="CDMY01000366">
    <property type="protein sequence ID" value="CEM06471.1"/>
    <property type="molecule type" value="Genomic_DNA"/>
</dbReference>
<evidence type="ECO:0000256" key="1">
    <source>
        <dbReference type="SAM" id="MobiDB-lite"/>
    </source>
</evidence>
<dbReference type="AlphaFoldDB" id="A0A0G4F428"/>
<dbReference type="InParanoid" id="A0A0G4F428"/>
<feature type="compositionally biased region" description="Gly residues" evidence="1">
    <location>
        <begin position="46"/>
        <end position="63"/>
    </location>
</feature>
<proteinExistence type="predicted"/>
<sequence>MAQIAFLLGDHEDFDDVLSTVNVCLPPMAYGNAGAEEGTDGEGDGGDAGADAGGEGGDAGAGGVTDDDDGAEEASWGP</sequence>
<protein>
    <submittedName>
        <fullName evidence="2">Uncharacterized protein</fullName>
    </submittedName>
</protein>
<evidence type="ECO:0000313" key="2">
    <source>
        <dbReference type="EMBL" id="CEM06471.1"/>
    </source>
</evidence>
<accession>A0A0G4F428</accession>
<organism evidence="2 3">
    <name type="scientific">Vitrella brassicaformis (strain CCMP3155)</name>
    <dbReference type="NCBI Taxonomy" id="1169540"/>
    <lineage>
        <taxon>Eukaryota</taxon>
        <taxon>Sar</taxon>
        <taxon>Alveolata</taxon>
        <taxon>Colpodellida</taxon>
        <taxon>Vitrellaceae</taxon>
        <taxon>Vitrella</taxon>
    </lineage>
</organism>
<feature type="region of interest" description="Disordered" evidence="1">
    <location>
        <begin position="29"/>
        <end position="78"/>
    </location>
</feature>
<dbReference type="Proteomes" id="UP000041254">
    <property type="component" value="Unassembled WGS sequence"/>
</dbReference>
<gene>
    <name evidence="2" type="ORF">Vbra_5665</name>
</gene>
<dbReference type="VEuPathDB" id="CryptoDB:Vbra_5665"/>